<evidence type="ECO:0000313" key="2">
    <source>
        <dbReference type="EMBL" id="SEO02788.1"/>
    </source>
</evidence>
<organism evidence="2 3">
    <name type="scientific">Halorientalis persicus</name>
    <dbReference type="NCBI Taxonomy" id="1367881"/>
    <lineage>
        <taxon>Archaea</taxon>
        <taxon>Methanobacteriati</taxon>
        <taxon>Methanobacteriota</taxon>
        <taxon>Stenosarchaea group</taxon>
        <taxon>Halobacteria</taxon>
        <taxon>Halobacteriales</taxon>
        <taxon>Haloarculaceae</taxon>
        <taxon>Halorientalis</taxon>
    </lineage>
</organism>
<dbReference type="Proteomes" id="UP000198775">
    <property type="component" value="Unassembled WGS sequence"/>
</dbReference>
<feature type="region of interest" description="Disordered" evidence="1">
    <location>
        <begin position="719"/>
        <end position="742"/>
    </location>
</feature>
<evidence type="ECO:0000256" key="1">
    <source>
        <dbReference type="SAM" id="MobiDB-lite"/>
    </source>
</evidence>
<gene>
    <name evidence="2" type="ORF">SAMN05216388_100789</name>
</gene>
<reference evidence="3" key="1">
    <citation type="submission" date="2016-10" db="EMBL/GenBank/DDBJ databases">
        <authorList>
            <person name="Varghese N."/>
            <person name="Submissions S."/>
        </authorList>
    </citation>
    <scope>NUCLEOTIDE SEQUENCE [LARGE SCALE GENOMIC DNA]</scope>
    <source>
        <strain evidence="3">IBRC-M 10043</strain>
    </source>
</reference>
<name>A0A1H8LDI8_9EURY</name>
<keyword evidence="3" id="KW-1185">Reference proteome</keyword>
<proteinExistence type="predicted"/>
<protein>
    <submittedName>
        <fullName evidence="2">Uncharacterized protein</fullName>
    </submittedName>
</protein>
<sequence length="742" mass="79218">MSLERTTHLLVGVLLAVAFLTVSSVAVAGVTAAELEQTTNETADTTTANDSTANATLGNLTVWTAPGDDFANLTSPAAVQAAKREGWLTRSRTVAEDDTVVFGLPAPGLVEAVTEANDTESDAAAFLAVLGRSDTDEFRMELTTGMGRKELDLSATLAADGLRVVPDERSGTLYVALRTERAVLDYGGDRERSFEDGEDYRVNLTLTSGNATTSSEVEWGIVERRLAFEESGEPVVVRLGQPCTVVSGETAAAPGTDIEVRLRSTETHRLQATARATVGPSGEFATCLDTTGVDRDTTFHLGAATFNDDYDHPVRHNASAPPATPDGDPAVWIAPTERFGDLTSPAAVDDGKQYGWLTRNRTVAVNDTAVFAVRAPELTTQIELSRGNASATERFVELVNRSSVYHFRMEQTEDTTLTELDEKELNLSMTLARGATRVVPDEHNGTLYVALRTDLVALDFGSLRGEPPAGGEDYRVNVTVGTGPTANTSAVRVSAVDRTVTFDDERSAGIVVDDLGQQCTRLSGRTSVAPGTSVRVDLRSRNGTVRTTHATTVNRSGRFSVCADTTGIPDDAVLDLRIDEAPDFEGVLIENRTGLLDVSVRAVTDDEIEIGGIFRNTTGFVALYAAPEAATALTDPARPPNCAQSAINRTVANWTHLAVGDFDWSGYGYAELDRPSIADDRALIAVAHRNRDGKFDFEAPTTDPPVCRDGALVGTVVNLQGPPSANDTEGSDRIGPPSRRRP</sequence>
<dbReference type="EMBL" id="FOCX01000007">
    <property type="protein sequence ID" value="SEO02788.1"/>
    <property type="molecule type" value="Genomic_DNA"/>
</dbReference>
<feature type="compositionally biased region" description="Polar residues" evidence="1">
    <location>
        <begin position="719"/>
        <end position="728"/>
    </location>
</feature>
<dbReference type="RefSeq" id="WP_092659457.1">
    <property type="nucleotide sequence ID" value="NZ_FOCX01000007.1"/>
</dbReference>
<dbReference type="AlphaFoldDB" id="A0A1H8LDI8"/>
<accession>A0A1H8LDI8</accession>
<evidence type="ECO:0000313" key="3">
    <source>
        <dbReference type="Proteomes" id="UP000198775"/>
    </source>
</evidence>
<dbReference type="OrthoDB" id="239724at2157"/>